<protein>
    <submittedName>
        <fullName evidence="1">Uncharacterized protein</fullName>
    </submittedName>
</protein>
<dbReference type="AlphaFoldDB" id="A0A918FHE6"/>
<evidence type="ECO:0000313" key="1">
    <source>
        <dbReference type="EMBL" id="GGR37857.1"/>
    </source>
</evidence>
<reference evidence="1" key="1">
    <citation type="journal article" date="2014" name="Int. J. Syst. Evol. Microbiol.">
        <title>Complete genome sequence of Corynebacterium casei LMG S-19264T (=DSM 44701T), isolated from a smear-ripened cheese.</title>
        <authorList>
            <consortium name="US DOE Joint Genome Institute (JGI-PGF)"/>
            <person name="Walter F."/>
            <person name="Albersmeier A."/>
            <person name="Kalinowski J."/>
            <person name="Ruckert C."/>
        </authorList>
    </citation>
    <scope>NUCLEOTIDE SEQUENCE</scope>
    <source>
        <strain evidence="1">JCM 31311</strain>
    </source>
</reference>
<dbReference type="RefSeq" id="WP_189093629.1">
    <property type="nucleotide sequence ID" value="NZ_BMQL01000082.1"/>
</dbReference>
<gene>
    <name evidence="1" type="ORF">GCM10008957_53930</name>
</gene>
<name>A0A918FHE6_9DEIO</name>
<dbReference type="Proteomes" id="UP000603865">
    <property type="component" value="Unassembled WGS sequence"/>
</dbReference>
<comment type="caution">
    <text evidence="1">The sequence shown here is derived from an EMBL/GenBank/DDBJ whole genome shotgun (WGS) entry which is preliminary data.</text>
</comment>
<evidence type="ECO:0000313" key="2">
    <source>
        <dbReference type="Proteomes" id="UP000603865"/>
    </source>
</evidence>
<sequence>MSLHQLPVTPATDLPNPPASRIDLEAEVLSMNFSLPVQTTRAMLLLLLTRLDSNTLRDLRIEAVQFQRLSEHDPVSTPLPR</sequence>
<keyword evidence="2" id="KW-1185">Reference proteome</keyword>
<reference evidence="1" key="2">
    <citation type="submission" date="2020-09" db="EMBL/GenBank/DDBJ databases">
        <authorList>
            <person name="Sun Q."/>
            <person name="Ohkuma M."/>
        </authorList>
    </citation>
    <scope>NUCLEOTIDE SEQUENCE</scope>
    <source>
        <strain evidence="1">JCM 31311</strain>
    </source>
</reference>
<dbReference type="EMBL" id="BMQL01000082">
    <property type="protein sequence ID" value="GGR37857.1"/>
    <property type="molecule type" value="Genomic_DNA"/>
</dbReference>
<accession>A0A918FHE6</accession>
<organism evidence="1 2">
    <name type="scientific">Deinococcus ruber</name>
    <dbReference type="NCBI Taxonomy" id="1848197"/>
    <lineage>
        <taxon>Bacteria</taxon>
        <taxon>Thermotogati</taxon>
        <taxon>Deinococcota</taxon>
        <taxon>Deinococci</taxon>
        <taxon>Deinococcales</taxon>
        <taxon>Deinococcaceae</taxon>
        <taxon>Deinococcus</taxon>
    </lineage>
</organism>
<proteinExistence type="predicted"/>